<dbReference type="EMBL" id="NCVQ01000001">
    <property type="protein sequence ID" value="PWZ55693.1"/>
    <property type="molecule type" value="Genomic_DNA"/>
</dbReference>
<accession>A0A317YAZ5</accession>
<dbReference type="Proteomes" id="UP000251960">
    <property type="component" value="Chromosome 1"/>
</dbReference>
<evidence type="ECO:0000313" key="1">
    <source>
        <dbReference type="EMBL" id="PWZ55693.1"/>
    </source>
</evidence>
<protein>
    <submittedName>
        <fullName evidence="1">Uncharacterized protein</fullName>
    </submittedName>
</protein>
<sequence>MFLKVLVDLFRHDLRLWKAYSITLQVLVDLFRHDLRLWKAYSITLQSHDVFTEYLDLLNILEEELSSVSDLTLQNGPLS</sequence>
<reference evidence="1" key="1">
    <citation type="journal article" date="2018" name="Nat. Genet.">
        <title>Extensive intraspecific gene order and gene structural variations between Mo17 and other maize genomes.</title>
        <authorList>
            <person name="Sun S."/>
            <person name="Zhou Y."/>
            <person name="Chen J."/>
            <person name="Shi J."/>
            <person name="Zhao H."/>
            <person name="Zhao H."/>
            <person name="Song W."/>
            <person name="Zhang M."/>
            <person name="Cui Y."/>
            <person name="Dong X."/>
            <person name="Liu H."/>
            <person name="Ma X."/>
            <person name="Jiao Y."/>
            <person name="Wang B."/>
            <person name="Wei X."/>
            <person name="Stein J.C."/>
            <person name="Glaubitz J.C."/>
            <person name="Lu F."/>
            <person name="Yu G."/>
            <person name="Liang C."/>
            <person name="Fengler K."/>
            <person name="Li B."/>
            <person name="Rafalski A."/>
            <person name="Schnable P.S."/>
            <person name="Ware D.H."/>
            <person name="Buckler E.S."/>
            <person name="Lai J."/>
        </authorList>
    </citation>
    <scope>NUCLEOTIDE SEQUENCE [LARGE SCALE GENOMIC DNA]</scope>
    <source>
        <tissue evidence="1">Seedling</tissue>
    </source>
</reference>
<organism evidence="1">
    <name type="scientific">Zea mays</name>
    <name type="common">Maize</name>
    <dbReference type="NCBI Taxonomy" id="4577"/>
    <lineage>
        <taxon>Eukaryota</taxon>
        <taxon>Viridiplantae</taxon>
        <taxon>Streptophyta</taxon>
        <taxon>Embryophyta</taxon>
        <taxon>Tracheophyta</taxon>
        <taxon>Spermatophyta</taxon>
        <taxon>Magnoliopsida</taxon>
        <taxon>Liliopsida</taxon>
        <taxon>Poales</taxon>
        <taxon>Poaceae</taxon>
        <taxon>PACMAD clade</taxon>
        <taxon>Panicoideae</taxon>
        <taxon>Andropogonodae</taxon>
        <taxon>Andropogoneae</taxon>
        <taxon>Tripsacinae</taxon>
        <taxon>Zea</taxon>
    </lineage>
</organism>
<gene>
    <name evidence="1" type="ORF">Zm00014a_010011</name>
</gene>
<comment type="caution">
    <text evidence="1">The sequence shown here is derived from an EMBL/GenBank/DDBJ whole genome shotgun (WGS) entry which is preliminary data.</text>
</comment>
<proteinExistence type="predicted"/>
<dbReference type="AlphaFoldDB" id="A0A317YAZ5"/>
<name>A0A317YAZ5_MAIZE</name>